<sequence length="83" mass="9622">MAFQGSANYIWYEGDILGQGASGAVYKARHKKTGELFAVKTFNRMTSVQSLTVQRREFEVMQKIKHENIVKLLAIEEEKFNFY</sequence>
<evidence type="ECO:0000256" key="4">
    <source>
        <dbReference type="ARBA" id="ARBA00022679"/>
    </source>
</evidence>
<dbReference type="Gene3D" id="3.30.200.20">
    <property type="entry name" value="Phosphorylase Kinase, domain 1"/>
    <property type="match status" value="1"/>
</dbReference>
<evidence type="ECO:0000256" key="1">
    <source>
        <dbReference type="ARBA" id="ARBA00004496"/>
    </source>
</evidence>
<protein>
    <recommendedName>
        <fullName evidence="9">Protein kinase domain-containing protein</fullName>
    </recommendedName>
</protein>
<keyword evidence="11" id="KW-1185">Reference proteome</keyword>
<dbReference type="FunFam" id="3.30.200.20:FF:000106">
    <property type="entry name" value="serine/threonine-protein kinase TBK1 isoform X1"/>
    <property type="match status" value="1"/>
</dbReference>
<feature type="domain" description="Protein kinase" evidence="9">
    <location>
        <begin position="11"/>
        <end position="83"/>
    </location>
</feature>
<evidence type="ECO:0000256" key="3">
    <source>
        <dbReference type="ARBA" id="ARBA00022527"/>
    </source>
</evidence>
<evidence type="ECO:0000256" key="2">
    <source>
        <dbReference type="ARBA" id="ARBA00022490"/>
    </source>
</evidence>
<dbReference type="PANTHER" id="PTHR22969">
    <property type="entry name" value="IKB KINASE"/>
    <property type="match status" value="1"/>
</dbReference>
<dbReference type="AlphaFoldDB" id="A0AAD9MXB0"/>
<proteinExistence type="predicted"/>
<dbReference type="InterPro" id="IPR000719">
    <property type="entry name" value="Prot_kinase_dom"/>
</dbReference>
<keyword evidence="4" id="KW-0808">Transferase</keyword>
<dbReference type="GO" id="GO:0005737">
    <property type="term" value="C:cytoplasm"/>
    <property type="evidence" value="ECO:0007669"/>
    <property type="project" value="UniProtKB-SubCell"/>
</dbReference>
<keyword evidence="7 8" id="KW-0067">ATP-binding</keyword>
<evidence type="ECO:0000256" key="6">
    <source>
        <dbReference type="ARBA" id="ARBA00022777"/>
    </source>
</evidence>
<keyword evidence="3" id="KW-0723">Serine/threonine-protein kinase</keyword>
<gene>
    <name evidence="10" type="ORF">LSH36_609g01014</name>
</gene>
<evidence type="ECO:0000259" key="9">
    <source>
        <dbReference type="PROSITE" id="PS50011"/>
    </source>
</evidence>
<feature type="binding site" evidence="8">
    <location>
        <position position="40"/>
    </location>
    <ligand>
        <name>ATP</name>
        <dbReference type="ChEBI" id="CHEBI:30616"/>
    </ligand>
</feature>
<comment type="subcellular location">
    <subcellularLocation>
        <location evidence="1">Cytoplasm</location>
    </subcellularLocation>
</comment>
<keyword evidence="6" id="KW-0418">Kinase</keyword>
<dbReference type="Proteomes" id="UP001208570">
    <property type="component" value="Unassembled WGS sequence"/>
</dbReference>
<evidence type="ECO:0000313" key="11">
    <source>
        <dbReference type="Proteomes" id="UP001208570"/>
    </source>
</evidence>
<dbReference type="GO" id="GO:0005524">
    <property type="term" value="F:ATP binding"/>
    <property type="evidence" value="ECO:0007669"/>
    <property type="project" value="UniProtKB-UniRule"/>
</dbReference>
<comment type="caution">
    <text evidence="10">The sequence shown here is derived from an EMBL/GenBank/DDBJ whole genome shotgun (WGS) entry which is preliminary data.</text>
</comment>
<dbReference type="EMBL" id="JAODUP010000609">
    <property type="protein sequence ID" value="KAK2146424.1"/>
    <property type="molecule type" value="Genomic_DNA"/>
</dbReference>
<dbReference type="GO" id="GO:0004674">
    <property type="term" value="F:protein serine/threonine kinase activity"/>
    <property type="evidence" value="ECO:0007669"/>
    <property type="project" value="UniProtKB-KW"/>
</dbReference>
<dbReference type="SUPFAM" id="SSF56112">
    <property type="entry name" value="Protein kinase-like (PK-like)"/>
    <property type="match status" value="1"/>
</dbReference>
<evidence type="ECO:0000256" key="7">
    <source>
        <dbReference type="ARBA" id="ARBA00022840"/>
    </source>
</evidence>
<evidence type="ECO:0000256" key="5">
    <source>
        <dbReference type="ARBA" id="ARBA00022741"/>
    </source>
</evidence>
<name>A0AAD9MXB0_9ANNE</name>
<dbReference type="Pfam" id="PF00069">
    <property type="entry name" value="Pkinase"/>
    <property type="match status" value="1"/>
</dbReference>
<dbReference type="InterPro" id="IPR011009">
    <property type="entry name" value="Kinase-like_dom_sf"/>
</dbReference>
<keyword evidence="5 8" id="KW-0547">Nucleotide-binding</keyword>
<evidence type="ECO:0000256" key="8">
    <source>
        <dbReference type="PROSITE-ProRule" id="PRU10141"/>
    </source>
</evidence>
<dbReference type="InterPro" id="IPR051180">
    <property type="entry name" value="IKK"/>
</dbReference>
<dbReference type="PROSITE" id="PS00107">
    <property type="entry name" value="PROTEIN_KINASE_ATP"/>
    <property type="match status" value="1"/>
</dbReference>
<dbReference type="PROSITE" id="PS50011">
    <property type="entry name" value="PROTEIN_KINASE_DOM"/>
    <property type="match status" value="1"/>
</dbReference>
<dbReference type="PANTHER" id="PTHR22969:SF15">
    <property type="entry name" value="FI05319P"/>
    <property type="match status" value="1"/>
</dbReference>
<keyword evidence="2" id="KW-0963">Cytoplasm</keyword>
<reference evidence="10" key="1">
    <citation type="journal article" date="2023" name="Mol. Biol. Evol.">
        <title>Third-Generation Sequencing Reveals the Adaptive Role of the Epigenome in Three Deep-Sea Polychaetes.</title>
        <authorList>
            <person name="Perez M."/>
            <person name="Aroh O."/>
            <person name="Sun Y."/>
            <person name="Lan Y."/>
            <person name="Juniper S.K."/>
            <person name="Young C.R."/>
            <person name="Angers B."/>
            <person name="Qian P.Y."/>
        </authorList>
    </citation>
    <scope>NUCLEOTIDE SEQUENCE</scope>
    <source>
        <strain evidence="10">P08H-3</strain>
    </source>
</reference>
<accession>A0AAD9MXB0</accession>
<dbReference type="InterPro" id="IPR017441">
    <property type="entry name" value="Protein_kinase_ATP_BS"/>
</dbReference>
<evidence type="ECO:0000313" key="10">
    <source>
        <dbReference type="EMBL" id="KAK2146424.1"/>
    </source>
</evidence>
<organism evidence="10 11">
    <name type="scientific">Paralvinella palmiformis</name>
    <dbReference type="NCBI Taxonomy" id="53620"/>
    <lineage>
        <taxon>Eukaryota</taxon>
        <taxon>Metazoa</taxon>
        <taxon>Spiralia</taxon>
        <taxon>Lophotrochozoa</taxon>
        <taxon>Annelida</taxon>
        <taxon>Polychaeta</taxon>
        <taxon>Sedentaria</taxon>
        <taxon>Canalipalpata</taxon>
        <taxon>Terebellida</taxon>
        <taxon>Terebelliformia</taxon>
        <taxon>Alvinellidae</taxon>
        <taxon>Paralvinella</taxon>
    </lineage>
</organism>